<dbReference type="Proteomes" id="UP000054771">
    <property type="component" value="Unassembled WGS sequence"/>
</dbReference>
<dbReference type="PANTHER" id="PTHR43301:SF8">
    <property type="entry name" value="ARABINOSIDASE-RELATED"/>
    <property type="match status" value="1"/>
</dbReference>
<dbReference type="Gene3D" id="2.115.10.20">
    <property type="entry name" value="Glycosyl hydrolase domain, family 43"/>
    <property type="match status" value="1"/>
</dbReference>
<dbReference type="STRING" id="454130.A0A0U5FWN9"/>
<organism evidence="3 4">
    <name type="scientific">Aspergillus calidoustus</name>
    <dbReference type="NCBI Taxonomy" id="454130"/>
    <lineage>
        <taxon>Eukaryota</taxon>
        <taxon>Fungi</taxon>
        <taxon>Dikarya</taxon>
        <taxon>Ascomycota</taxon>
        <taxon>Pezizomycotina</taxon>
        <taxon>Eurotiomycetes</taxon>
        <taxon>Eurotiomycetidae</taxon>
        <taxon>Eurotiales</taxon>
        <taxon>Aspergillaceae</taxon>
        <taxon>Aspergillus</taxon>
        <taxon>Aspergillus subgen. Nidulantes</taxon>
    </lineage>
</organism>
<evidence type="ECO:0000256" key="2">
    <source>
        <dbReference type="SAM" id="SignalP"/>
    </source>
</evidence>
<feature type="chain" id="PRO_5006857368" description="Arabinosidase" evidence="2">
    <location>
        <begin position="20"/>
        <end position="333"/>
    </location>
</feature>
<dbReference type="EMBL" id="CDMC01000004">
    <property type="protein sequence ID" value="CEL04050.1"/>
    <property type="molecule type" value="Genomic_DNA"/>
</dbReference>
<evidence type="ECO:0008006" key="5">
    <source>
        <dbReference type="Google" id="ProtNLM"/>
    </source>
</evidence>
<protein>
    <recommendedName>
        <fullName evidence="5">Arabinosidase</fullName>
    </recommendedName>
</protein>
<name>A0A0U5FWN9_ASPCI</name>
<dbReference type="InterPro" id="IPR050727">
    <property type="entry name" value="GH43_arabinanases"/>
</dbReference>
<dbReference type="SUPFAM" id="SSF75005">
    <property type="entry name" value="Arabinanase/levansucrase/invertase"/>
    <property type="match status" value="1"/>
</dbReference>
<evidence type="ECO:0000313" key="4">
    <source>
        <dbReference type="Proteomes" id="UP000054771"/>
    </source>
</evidence>
<dbReference type="InterPro" id="IPR023296">
    <property type="entry name" value="Glyco_hydro_beta-prop_sf"/>
</dbReference>
<gene>
    <name evidence="3" type="ORF">ASPCAL05183</name>
</gene>
<sequence>MHFLPFLPAIGLIVTATAAVLPRQDNPYVGYLLSTFTDADPRVFWYLSTAESPLAFTPLNGGEPVLGSTVGTQAVRDIFLTSNDDRSEYFVIATDLDINADGFSWDEATRRGSRGLTIWRSENLVDWAEPTLAIIEDETAGMAWAPSVIYNSTESQYYLFWASRLYDAADTNHGGTATLDRIRYTTTTDFVTFAPPADYVALDSANIPLIDQEFLWLGEDGHYVRFLKDENVLHVYQETTTDGIFGEWTRSPGYIEDGIVYEGPAAFPDIAEPGKYHLLLDNYVEYVPFETSDVATAAWTASDRTGFPVGLKHGNVVLVTQSEYDAIVERYGG</sequence>
<keyword evidence="1 2" id="KW-0732">Signal</keyword>
<evidence type="ECO:0000256" key="1">
    <source>
        <dbReference type="ARBA" id="ARBA00022729"/>
    </source>
</evidence>
<reference evidence="4" key="1">
    <citation type="journal article" date="2016" name="Genome Announc.">
        <title>Draft genome sequences of fungus Aspergillus calidoustus.</title>
        <authorList>
            <person name="Horn F."/>
            <person name="Linde J."/>
            <person name="Mattern D.J."/>
            <person name="Walther G."/>
            <person name="Guthke R."/>
            <person name="Scherlach K."/>
            <person name="Martin K."/>
            <person name="Brakhage A.A."/>
            <person name="Petzke L."/>
            <person name="Valiante V."/>
        </authorList>
    </citation>
    <scope>NUCLEOTIDE SEQUENCE [LARGE SCALE GENOMIC DNA]</scope>
    <source>
        <strain evidence="4">SF006504</strain>
    </source>
</reference>
<evidence type="ECO:0000313" key="3">
    <source>
        <dbReference type="EMBL" id="CEL04050.1"/>
    </source>
</evidence>
<dbReference type="OrthoDB" id="19657at2759"/>
<dbReference type="PANTHER" id="PTHR43301">
    <property type="entry name" value="ARABINAN ENDO-1,5-ALPHA-L-ARABINOSIDASE"/>
    <property type="match status" value="1"/>
</dbReference>
<feature type="signal peptide" evidence="2">
    <location>
        <begin position="1"/>
        <end position="19"/>
    </location>
</feature>
<dbReference type="CDD" id="cd08983">
    <property type="entry name" value="GH43_Bt3655-like"/>
    <property type="match status" value="1"/>
</dbReference>
<accession>A0A0U5FWN9</accession>
<proteinExistence type="predicted"/>
<dbReference type="OMA" id="YYLFWAS"/>
<dbReference type="AlphaFoldDB" id="A0A0U5FWN9"/>
<keyword evidence="4" id="KW-1185">Reference proteome</keyword>